<protein>
    <submittedName>
        <fullName evidence="1">Uncharacterized protein</fullName>
    </submittedName>
</protein>
<accession>A0A391P753</accession>
<proteinExistence type="predicted"/>
<name>A0A391P753_9EUKA</name>
<dbReference type="EMBL" id="BDIP01011412">
    <property type="protein sequence ID" value="GCA65519.1"/>
    <property type="molecule type" value="Genomic_DNA"/>
</dbReference>
<comment type="caution">
    <text evidence="1">The sequence shown here is derived from an EMBL/GenBank/DDBJ whole genome shotgun (WGS) entry which is preliminary data.</text>
</comment>
<dbReference type="AlphaFoldDB" id="A0A391P753"/>
<organism evidence="1 2">
    <name type="scientific">Kipferlia bialata</name>
    <dbReference type="NCBI Taxonomy" id="797122"/>
    <lineage>
        <taxon>Eukaryota</taxon>
        <taxon>Metamonada</taxon>
        <taxon>Carpediemonas-like organisms</taxon>
        <taxon>Kipferlia</taxon>
    </lineage>
</organism>
<evidence type="ECO:0000313" key="2">
    <source>
        <dbReference type="Proteomes" id="UP000265618"/>
    </source>
</evidence>
<sequence length="38" mass="4327">MQRDEYRDHAGVQGVIDVLTATQCTLDGKRGMERALYE</sequence>
<reference evidence="1 2" key="1">
    <citation type="journal article" date="2018" name="PLoS ONE">
        <title>The draft genome of Kipferlia bialata reveals reductive genome evolution in fornicate parasites.</title>
        <authorList>
            <person name="Tanifuji G."/>
            <person name="Takabayashi S."/>
            <person name="Kume K."/>
            <person name="Takagi M."/>
            <person name="Nakayama T."/>
            <person name="Kamikawa R."/>
            <person name="Inagaki Y."/>
            <person name="Hashimoto T."/>
        </authorList>
    </citation>
    <scope>NUCLEOTIDE SEQUENCE [LARGE SCALE GENOMIC DNA]</scope>
    <source>
        <strain evidence="1">NY0173</strain>
    </source>
</reference>
<feature type="non-terminal residue" evidence="1">
    <location>
        <position position="1"/>
    </location>
</feature>
<dbReference type="Proteomes" id="UP000265618">
    <property type="component" value="Unassembled WGS sequence"/>
</dbReference>
<gene>
    <name evidence="1" type="ORF">KIPB_017295</name>
</gene>
<keyword evidence="2" id="KW-1185">Reference proteome</keyword>
<evidence type="ECO:0000313" key="1">
    <source>
        <dbReference type="EMBL" id="GCA65519.1"/>
    </source>
</evidence>